<dbReference type="GO" id="GO:0000139">
    <property type="term" value="C:Golgi membrane"/>
    <property type="evidence" value="ECO:0007669"/>
    <property type="project" value="UniProtKB-SubCell"/>
</dbReference>
<name>A0A9N9JQS8_9GLOM</name>
<dbReference type="PANTHER" id="PTHR12822">
    <property type="entry name" value="PROTEIN YIPF"/>
    <property type="match status" value="1"/>
</dbReference>
<feature type="transmembrane region" description="Helical" evidence="6">
    <location>
        <begin position="178"/>
        <end position="201"/>
    </location>
</feature>
<dbReference type="EMBL" id="CAJVQA010027803">
    <property type="protein sequence ID" value="CAG8792836.1"/>
    <property type="molecule type" value="Genomic_DNA"/>
</dbReference>
<feature type="region of interest" description="Disordered" evidence="7">
    <location>
        <begin position="64"/>
        <end position="87"/>
    </location>
</feature>
<evidence type="ECO:0000256" key="5">
    <source>
        <dbReference type="ARBA" id="ARBA00023136"/>
    </source>
</evidence>
<dbReference type="Pfam" id="PF04893">
    <property type="entry name" value="Yip1"/>
    <property type="match status" value="1"/>
</dbReference>
<dbReference type="AlphaFoldDB" id="A0A9N9JQS8"/>
<evidence type="ECO:0000256" key="4">
    <source>
        <dbReference type="ARBA" id="ARBA00022989"/>
    </source>
</evidence>
<dbReference type="Proteomes" id="UP000789759">
    <property type="component" value="Unassembled WGS sequence"/>
</dbReference>
<feature type="transmembrane region" description="Helical" evidence="6">
    <location>
        <begin position="240"/>
        <end position="259"/>
    </location>
</feature>
<evidence type="ECO:0000256" key="2">
    <source>
        <dbReference type="ARBA" id="ARBA00010596"/>
    </source>
</evidence>
<evidence type="ECO:0000256" key="7">
    <source>
        <dbReference type="SAM" id="MobiDB-lite"/>
    </source>
</evidence>
<dbReference type="PANTHER" id="PTHR12822:SF2">
    <property type="entry name" value="PROTEIN YIPF"/>
    <property type="match status" value="1"/>
</dbReference>
<keyword evidence="4 6" id="KW-1133">Transmembrane helix</keyword>
<evidence type="ECO:0000313" key="10">
    <source>
        <dbReference type="Proteomes" id="UP000789759"/>
    </source>
</evidence>
<evidence type="ECO:0000256" key="1">
    <source>
        <dbReference type="ARBA" id="ARBA00004141"/>
    </source>
</evidence>
<feature type="transmembrane region" description="Helical" evidence="6">
    <location>
        <begin position="216"/>
        <end position="233"/>
    </location>
</feature>
<proteinExistence type="inferred from homology"/>
<dbReference type="GO" id="GO:0031267">
    <property type="term" value="F:small GTPase binding"/>
    <property type="evidence" value="ECO:0007669"/>
    <property type="project" value="InterPro"/>
</dbReference>
<accession>A0A9N9JQS8</accession>
<keyword evidence="5 6" id="KW-0472">Membrane</keyword>
<evidence type="ECO:0000256" key="6">
    <source>
        <dbReference type="RuleBase" id="RU361264"/>
    </source>
</evidence>
<sequence length="306" mass="34428">GERGIQCGRRNGRRSTLNRSCSKFNEYRFRDLFAKATFQLAFFKNITKESIIIDFSSGSGVGGKITQDKQQSSNNSGFNDTSFFDTRTPQTAPQGGHPFWSLEYYAQYFDVDTEQVLTRAIKSLFPKDNFAEVVGSNPDLYGPFWISTTLIFLLFVTSSIAGSIDAIQGGKTNYDFKILSFGTVAIYSYTFGISLFVWGALKYFGCRPSLMDTVGLYGYGLTIWLPISVLCIVRHNLLQWIFVIVGFVISAFFITKNLYPVISRAEAKTSRLFLIFVLVAHAAFALLLKFEFFSYETQPPNKTPSS</sequence>
<keyword evidence="10" id="KW-1185">Reference proteome</keyword>
<dbReference type="InterPro" id="IPR006977">
    <property type="entry name" value="Yip1_dom"/>
</dbReference>
<keyword evidence="3 6" id="KW-0812">Transmembrane</keyword>
<feature type="non-terminal residue" evidence="9">
    <location>
        <position position="306"/>
    </location>
</feature>
<comment type="similarity">
    <text evidence="2 6">Belongs to the YIP1 family.</text>
</comment>
<feature type="transmembrane region" description="Helical" evidence="6">
    <location>
        <begin position="144"/>
        <end position="166"/>
    </location>
</feature>
<organism evidence="9 10">
    <name type="scientific">Cetraspora pellucida</name>
    <dbReference type="NCBI Taxonomy" id="1433469"/>
    <lineage>
        <taxon>Eukaryota</taxon>
        <taxon>Fungi</taxon>
        <taxon>Fungi incertae sedis</taxon>
        <taxon>Mucoromycota</taxon>
        <taxon>Glomeromycotina</taxon>
        <taxon>Glomeromycetes</taxon>
        <taxon>Diversisporales</taxon>
        <taxon>Gigasporaceae</taxon>
        <taxon>Cetraspora</taxon>
    </lineage>
</organism>
<protein>
    <recommendedName>
        <fullName evidence="6">Protein YIP</fullName>
    </recommendedName>
</protein>
<reference evidence="9" key="1">
    <citation type="submission" date="2021-06" db="EMBL/GenBank/DDBJ databases">
        <authorList>
            <person name="Kallberg Y."/>
            <person name="Tangrot J."/>
            <person name="Rosling A."/>
        </authorList>
    </citation>
    <scope>NUCLEOTIDE SEQUENCE</scope>
    <source>
        <strain evidence="9">FL966</strain>
    </source>
</reference>
<comment type="subcellular location">
    <subcellularLocation>
        <location evidence="6">Golgi apparatus membrane</location>
        <topology evidence="6">Multi-pass membrane protein</topology>
    </subcellularLocation>
    <subcellularLocation>
        <location evidence="1">Membrane</location>
        <topology evidence="1">Multi-pass membrane protein</topology>
    </subcellularLocation>
</comment>
<comment type="caution">
    <text evidence="9">The sequence shown here is derived from an EMBL/GenBank/DDBJ whole genome shotgun (WGS) entry which is preliminary data.</text>
</comment>
<evidence type="ECO:0000313" key="9">
    <source>
        <dbReference type="EMBL" id="CAG8792836.1"/>
    </source>
</evidence>
<dbReference type="OrthoDB" id="10256463at2759"/>
<dbReference type="GO" id="GO:0016192">
    <property type="term" value="P:vesicle-mediated transport"/>
    <property type="evidence" value="ECO:0007669"/>
    <property type="project" value="InterPro"/>
</dbReference>
<gene>
    <name evidence="9" type="ORF">CPELLU_LOCUS17123</name>
</gene>
<evidence type="ECO:0000256" key="3">
    <source>
        <dbReference type="ARBA" id="ARBA00022692"/>
    </source>
</evidence>
<feature type="transmembrane region" description="Helical" evidence="6">
    <location>
        <begin position="271"/>
        <end position="288"/>
    </location>
</feature>
<feature type="domain" description="Yip1" evidence="8">
    <location>
        <begin position="125"/>
        <end position="286"/>
    </location>
</feature>
<dbReference type="InterPro" id="IPR039765">
    <property type="entry name" value="Yip5/YIPF1/YIPF2"/>
</dbReference>
<evidence type="ECO:0000259" key="8">
    <source>
        <dbReference type="Pfam" id="PF04893"/>
    </source>
</evidence>
<feature type="compositionally biased region" description="Polar residues" evidence="7">
    <location>
        <begin position="68"/>
        <end position="87"/>
    </location>
</feature>